<comment type="caution">
    <text evidence="1">The sequence shown here is derived from an EMBL/GenBank/DDBJ whole genome shotgun (WGS) entry which is preliminary data.</text>
</comment>
<dbReference type="AlphaFoldDB" id="A0A7C8IA60"/>
<sequence>PEPDWRALVQYFKSSRAAAGLGNLQDLYVFVTRLALPSAIITNRRRLLDMYLAHRTVNMPIHCKLRYDSWPGPPFSPIPQIHPPIPALGVPPRPIFVSRQTPDSAKFVQWLHTVPNTPPPHHPAPYQLRHRPSEVDRYLDEPEMEIRQMHPDRLLIRTAWVLRLFWWIGCNNVKLEGYKQSGWNGIQAEF</sequence>
<name>A0A7C8IA60_9PLEO</name>
<keyword evidence="2" id="KW-1185">Reference proteome</keyword>
<accession>A0A7C8IA60</accession>
<proteinExistence type="predicted"/>
<gene>
    <name evidence="1" type="ORF">BDV95DRAFT_473345</name>
</gene>
<organism evidence="1 2">
    <name type="scientific">Massariosphaeria phaeospora</name>
    <dbReference type="NCBI Taxonomy" id="100035"/>
    <lineage>
        <taxon>Eukaryota</taxon>
        <taxon>Fungi</taxon>
        <taxon>Dikarya</taxon>
        <taxon>Ascomycota</taxon>
        <taxon>Pezizomycotina</taxon>
        <taxon>Dothideomycetes</taxon>
        <taxon>Pleosporomycetidae</taxon>
        <taxon>Pleosporales</taxon>
        <taxon>Pleosporales incertae sedis</taxon>
        <taxon>Massariosphaeria</taxon>
    </lineage>
</organism>
<reference evidence="1 2" key="1">
    <citation type="submission" date="2020-01" db="EMBL/GenBank/DDBJ databases">
        <authorList>
            <consortium name="DOE Joint Genome Institute"/>
            <person name="Haridas S."/>
            <person name="Albert R."/>
            <person name="Binder M."/>
            <person name="Bloem J."/>
            <person name="Labutti K."/>
            <person name="Salamov A."/>
            <person name="Andreopoulos B."/>
            <person name="Baker S.E."/>
            <person name="Barry K."/>
            <person name="Bills G."/>
            <person name="Bluhm B.H."/>
            <person name="Cannon C."/>
            <person name="Castanera R."/>
            <person name="Culley D.E."/>
            <person name="Daum C."/>
            <person name="Ezra D."/>
            <person name="Gonzalez J.B."/>
            <person name="Henrissat B."/>
            <person name="Kuo A."/>
            <person name="Liang C."/>
            <person name="Lipzen A."/>
            <person name="Lutzoni F."/>
            <person name="Magnuson J."/>
            <person name="Mondo S."/>
            <person name="Nolan M."/>
            <person name="Ohm R."/>
            <person name="Pangilinan J."/>
            <person name="Park H.-J.H."/>
            <person name="Ramirez L."/>
            <person name="Alfaro M."/>
            <person name="Sun H."/>
            <person name="Tritt A."/>
            <person name="Yoshinaga Y."/>
            <person name="Zwiers L.-H.L."/>
            <person name="Turgeon B.G."/>
            <person name="Goodwin S.B."/>
            <person name="Spatafora J.W."/>
            <person name="Crous P.W."/>
            <person name="Grigoriev I.V."/>
        </authorList>
    </citation>
    <scope>NUCLEOTIDE SEQUENCE [LARGE SCALE GENOMIC DNA]</scope>
    <source>
        <strain evidence="1 2">CBS 611.86</strain>
    </source>
</reference>
<evidence type="ECO:0000313" key="2">
    <source>
        <dbReference type="Proteomes" id="UP000481861"/>
    </source>
</evidence>
<feature type="non-terminal residue" evidence="1">
    <location>
        <position position="190"/>
    </location>
</feature>
<dbReference type="Proteomes" id="UP000481861">
    <property type="component" value="Unassembled WGS sequence"/>
</dbReference>
<dbReference type="EMBL" id="JAADJZ010000006">
    <property type="protein sequence ID" value="KAF2874348.1"/>
    <property type="molecule type" value="Genomic_DNA"/>
</dbReference>
<evidence type="ECO:0000313" key="1">
    <source>
        <dbReference type="EMBL" id="KAF2874348.1"/>
    </source>
</evidence>
<feature type="non-terminal residue" evidence="1">
    <location>
        <position position="1"/>
    </location>
</feature>
<dbReference type="OrthoDB" id="3780599at2759"/>
<protein>
    <submittedName>
        <fullName evidence="1">Uncharacterized protein</fullName>
    </submittedName>
</protein>